<dbReference type="AlphaFoldDB" id="A0A941JLC4"/>
<gene>
    <name evidence="3" type="ORF">DSM107014_03425</name>
</gene>
<proteinExistence type="predicted"/>
<protein>
    <submittedName>
        <fullName evidence="3">Transposase</fullName>
    </submittedName>
</protein>
<dbReference type="Pfam" id="PF07282">
    <property type="entry name" value="Cas12f1-like_TNB"/>
    <property type="match status" value="1"/>
</dbReference>
<dbReference type="GO" id="GO:0003677">
    <property type="term" value="F:DNA binding"/>
    <property type="evidence" value="ECO:0007669"/>
    <property type="project" value="UniProtKB-KW"/>
</dbReference>
<evidence type="ECO:0000313" key="4">
    <source>
        <dbReference type="Proteomes" id="UP000767446"/>
    </source>
</evidence>
<sequence length="83" mass="9426">MLYIFIQEVEFNPPSSNIIFLENYPLDKTSGNKKFKCPECGHTLPRDWNGAFNILLKALRDTSIVIDNDAIVVKCGDMSRFTA</sequence>
<organism evidence="3 4">
    <name type="scientific">Gomphosphaeria aponina SAG 52.96 = DSM 107014</name>
    <dbReference type="NCBI Taxonomy" id="1521640"/>
    <lineage>
        <taxon>Bacteria</taxon>
        <taxon>Bacillati</taxon>
        <taxon>Cyanobacteriota</taxon>
        <taxon>Cyanophyceae</taxon>
        <taxon>Oscillatoriophycideae</taxon>
        <taxon>Chroococcales</taxon>
        <taxon>Gomphosphaeriaceae</taxon>
        <taxon>Gomphosphaeria</taxon>
    </lineage>
</organism>
<dbReference type="InterPro" id="IPR010095">
    <property type="entry name" value="Cas12f1-like_TNB"/>
</dbReference>
<accession>A0A941JLC4</accession>
<feature type="domain" description="Cas12f1-like TNB" evidence="2">
    <location>
        <begin position="32"/>
        <end position="54"/>
    </location>
</feature>
<keyword evidence="1" id="KW-0238">DNA-binding</keyword>
<evidence type="ECO:0000259" key="2">
    <source>
        <dbReference type="Pfam" id="PF07282"/>
    </source>
</evidence>
<name>A0A941JLC4_9CHRO</name>
<evidence type="ECO:0000256" key="1">
    <source>
        <dbReference type="ARBA" id="ARBA00023125"/>
    </source>
</evidence>
<dbReference type="EMBL" id="JADQBC010000015">
    <property type="protein sequence ID" value="MBR8826949.1"/>
    <property type="molecule type" value="Genomic_DNA"/>
</dbReference>
<dbReference type="Proteomes" id="UP000767446">
    <property type="component" value="Unassembled WGS sequence"/>
</dbReference>
<evidence type="ECO:0000313" key="3">
    <source>
        <dbReference type="EMBL" id="MBR8826949.1"/>
    </source>
</evidence>
<reference evidence="3" key="1">
    <citation type="submission" date="2021-02" db="EMBL/GenBank/DDBJ databases">
        <title>Metagenome analyses of Stigonema ocellatum DSM 106950, Chlorogloea purpurea SAG 13.99 and Gomphosphaeria aponina DSM 107014.</title>
        <authorList>
            <person name="Marter P."/>
            <person name="Huang S."/>
        </authorList>
    </citation>
    <scope>NUCLEOTIDE SEQUENCE</scope>
    <source>
        <strain evidence="3">JP213</strain>
    </source>
</reference>
<comment type="caution">
    <text evidence="3">The sequence shown here is derived from an EMBL/GenBank/DDBJ whole genome shotgun (WGS) entry which is preliminary data.</text>
</comment>